<sequence length="137" mass="15362">MVDLDHAWAVDVVGACDPVFRAADVGFVHQVGYGDEDRRTVVTLLWEAEPQKFADRHPDSGIIESYGEDQWPGVHCIDFWVYLEPEAGRCRLRVEGWNLPDLFLELRGLGVVDGANLADTFARILGVTSPRIRQQSP</sequence>
<name>A0A2P2CL41_9ZZZZ</name>
<reference evidence="1" key="1">
    <citation type="submission" date="2015-08" db="EMBL/GenBank/DDBJ databases">
        <authorList>
            <person name="Babu N.S."/>
            <person name="Beckwith C.J."/>
            <person name="Beseler K.G."/>
            <person name="Brison A."/>
            <person name="Carone J.V."/>
            <person name="Caskin T.P."/>
            <person name="Diamond M."/>
            <person name="Durham M.E."/>
            <person name="Foxe J.M."/>
            <person name="Go M."/>
            <person name="Henderson B.A."/>
            <person name="Jones I.B."/>
            <person name="McGettigan J.A."/>
            <person name="Micheletti S.J."/>
            <person name="Nasrallah M.E."/>
            <person name="Ortiz D."/>
            <person name="Piller C.R."/>
            <person name="Privatt S.R."/>
            <person name="Schneider S.L."/>
            <person name="Sharp S."/>
            <person name="Smith T.C."/>
            <person name="Stanton J.D."/>
            <person name="Ullery H.E."/>
            <person name="Wilson R.J."/>
            <person name="Serrano M.G."/>
            <person name="Buck G."/>
            <person name="Lee V."/>
            <person name="Wang Y."/>
            <person name="Carvalho R."/>
            <person name="Voegtly L."/>
            <person name="Shi R."/>
            <person name="Duckworth R."/>
            <person name="Johnson A."/>
            <person name="Loviza R."/>
            <person name="Walstead R."/>
            <person name="Shah Z."/>
            <person name="Kiflezghi M."/>
            <person name="Wade K."/>
            <person name="Ball S.L."/>
            <person name="Bradley K.W."/>
            <person name="Asai D.J."/>
            <person name="Bowman C.A."/>
            <person name="Russell D.A."/>
            <person name="Pope W.H."/>
            <person name="Jacobs-Sera D."/>
            <person name="Hendrix R.W."/>
            <person name="Hatfull G.F."/>
        </authorList>
    </citation>
    <scope>NUCLEOTIDE SEQUENCE</scope>
</reference>
<evidence type="ECO:0000313" key="1">
    <source>
        <dbReference type="EMBL" id="CUR61912.1"/>
    </source>
</evidence>
<dbReference type="EMBL" id="CZKB01000025">
    <property type="protein sequence ID" value="CUR61912.1"/>
    <property type="molecule type" value="Genomic_DNA"/>
</dbReference>
<protein>
    <submittedName>
        <fullName evidence="1">Uncharacterized protein</fullName>
    </submittedName>
</protein>
<dbReference type="AlphaFoldDB" id="A0A2P2CL41"/>
<accession>A0A2P2CL41</accession>
<gene>
    <name evidence="1" type="ORF">NOCA150212</name>
</gene>
<organism evidence="1">
    <name type="scientific">metagenome</name>
    <dbReference type="NCBI Taxonomy" id="256318"/>
    <lineage>
        <taxon>unclassified sequences</taxon>
        <taxon>metagenomes</taxon>
    </lineage>
</organism>
<proteinExistence type="predicted"/>